<dbReference type="Pfam" id="PF07811">
    <property type="entry name" value="TadE"/>
    <property type="match status" value="1"/>
</dbReference>
<protein>
    <submittedName>
        <fullName evidence="4">Pilus assembly protein</fullName>
    </submittedName>
</protein>
<evidence type="ECO:0000313" key="4">
    <source>
        <dbReference type="EMBL" id="QTZ93240.1"/>
    </source>
</evidence>
<proteinExistence type="predicted"/>
<dbReference type="InterPro" id="IPR049790">
    <property type="entry name" value="Rv3655c/TadE"/>
</dbReference>
<gene>
    <name evidence="4" type="ORF">SU9_018640</name>
</gene>
<dbReference type="InterPro" id="IPR012495">
    <property type="entry name" value="TadE-like_dom"/>
</dbReference>
<dbReference type="NCBIfam" id="NF041390">
    <property type="entry name" value="TadE_Rv3655c"/>
    <property type="match status" value="1"/>
</dbReference>
<accession>A0A8B1NRA1</accession>
<dbReference type="KEGG" id="sauh:SU9_018640"/>
<keyword evidence="2" id="KW-0472">Membrane</keyword>
<reference evidence="4" key="2">
    <citation type="submission" date="2021-04" db="EMBL/GenBank/DDBJ databases">
        <authorList>
            <person name="Wen M.-L."/>
            <person name="Han X.-L."/>
            <person name="Xiong J."/>
        </authorList>
    </citation>
    <scope>NUCLEOTIDE SEQUENCE</scope>
    <source>
        <strain evidence="4">AGR0001</strain>
    </source>
</reference>
<sequence length="131" mass="13418">MSSSDGRAPGPRARGAPPSARDTGFVTAETAVVLPVLVAVVAALMWGLMAACARIECVDAARAGARAAARSEPRPAVISAARGAAPRGARVVLSREGDLVRVRVEAQLPGVARLTVRVRGEAVALAEETVR</sequence>
<evidence type="ECO:0000259" key="3">
    <source>
        <dbReference type="Pfam" id="PF07811"/>
    </source>
</evidence>
<evidence type="ECO:0000313" key="5">
    <source>
        <dbReference type="Proteomes" id="UP000009036"/>
    </source>
</evidence>
<name>A0A8B1NRA1_9ACTN</name>
<keyword evidence="2" id="KW-0812">Transmembrane</keyword>
<keyword evidence="2" id="KW-1133">Transmembrane helix</keyword>
<dbReference type="AlphaFoldDB" id="A0A8B1NRA1"/>
<organism evidence="4 5">
    <name type="scientific">Streptomyces auratus AGR0001</name>
    <dbReference type="NCBI Taxonomy" id="1160718"/>
    <lineage>
        <taxon>Bacteria</taxon>
        <taxon>Bacillati</taxon>
        <taxon>Actinomycetota</taxon>
        <taxon>Actinomycetes</taxon>
        <taxon>Kitasatosporales</taxon>
        <taxon>Streptomycetaceae</taxon>
        <taxon>Streptomyces</taxon>
    </lineage>
</organism>
<dbReference type="RefSeq" id="WP_106430387.1">
    <property type="nucleotide sequence ID" value="NZ_CP072931.1"/>
</dbReference>
<feature type="domain" description="TadE-like" evidence="3">
    <location>
        <begin position="24"/>
        <end position="66"/>
    </location>
</feature>
<evidence type="ECO:0000256" key="2">
    <source>
        <dbReference type="SAM" id="Phobius"/>
    </source>
</evidence>
<reference evidence="4" key="1">
    <citation type="journal article" date="2012" name="J. Bacteriol.">
        <title>Genome Sequence of Streptomyces auratus Strain AGR0001, a Phoslactomycin-Producing Actinomycete.</title>
        <authorList>
            <person name="Han X."/>
            <person name="Li M."/>
            <person name="Ding Z."/>
            <person name="Zhao J."/>
            <person name="Ji K."/>
            <person name="Wen M."/>
            <person name="Lu T."/>
        </authorList>
    </citation>
    <scope>NUCLEOTIDE SEQUENCE</scope>
    <source>
        <strain evidence="4">AGR0001</strain>
    </source>
</reference>
<keyword evidence="5" id="KW-1185">Reference proteome</keyword>
<dbReference type="Proteomes" id="UP000009036">
    <property type="component" value="Chromosome"/>
</dbReference>
<evidence type="ECO:0000256" key="1">
    <source>
        <dbReference type="SAM" id="MobiDB-lite"/>
    </source>
</evidence>
<feature type="region of interest" description="Disordered" evidence="1">
    <location>
        <begin position="1"/>
        <end position="21"/>
    </location>
</feature>
<feature type="transmembrane region" description="Helical" evidence="2">
    <location>
        <begin position="32"/>
        <end position="53"/>
    </location>
</feature>
<dbReference type="OrthoDB" id="4337166at2"/>
<dbReference type="EMBL" id="CP072931">
    <property type="protein sequence ID" value="QTZ93240.1"/>
    <property type="molecule type" value="Genomic_DNA"/>
</dbReference>